<dbReference type="RefSeq" id="WP_250912225.1">
    <property type="nucleotide sequence ID" value="NZ_JAMXLX010000001.1"/>
</dbReference>
<evidence type="ECO:0000313" key="4">
    <source>
        <dbReference type="Proteomes" id="UP001155380"/>
    </source>
</evidence>
<comment type="caution">
    <text evidence="3">The sequence shown here is derived from an EMBL/GenBank/DDBJ whole genome shotgun (WGS) entry which is preliminary data.</text>
</comment>
<protein>
    <submittedName>
        <fullName evidence="3">Uncharacterized protein</fullName>
    </submittedName>
</protein>
<accession>A0AAJ1BSR8</accession>
<organism evidence="3 4">
    <name type="scientific">Ciceribacter sichuanensis</name>
    <dbReference type="NCBI Taxonomy" id="2949647"/>
    <lineage>
        <taxon>Bacteria</taxon>
        <taxon>Pseudomonadati</taxon>
        <taxon>Pseudomonadota</taxon>
        <taxon>Alphaproteobacteria</taxon>
        <taxon>Hyphomicrobiales</taxon>
        <taxon>Rhizobiaceae</taxon>
        <taxon>Ciceribacter</taxon>
    </lineage>
</organism>
<reference evidence="3" key="1">
    <citation type="submission" date="2022-06" db="EMBL/GenBank/DDBJ databases">
        <authorList>
            <person name="Sun Q."/>
        </authorList>
    </citation>
    <scope>NUCLEOTIDE SEQUENCE</scope>
    <source>
        <strain evidence="3">S101</strain>
    </source>
</reference>
<keyword evidence="2" id="KW-0812">Transmembrane</keyword>
<feature type="transmembrane region" description="Helical" evidence="2">
    <location>
        <begin position="64"/>
        <end position="84"/>
    </location>
</feature>
<keyword evidence="2" id="KW-1133">Transmembrane helix</keyword>
<feature type="region of interest" description="Disordered" evidence="1">
    <location>
        <begin position="224"/>
        <end position="243"/>
    </location>
</feature>
<feature type="transmembrane region" description="Helical" evidence="2">
    <location>
        <begin position="22"/>
        <end position="44"/>
    </location>
</feature>
<gene>
    <name evidence="3" type="ORF">NBH21_01680</name>
</gene>
<evidence type="ECO:0000256" key="1">
    <source>
        <dbReference type="SAM" id="MobiDB-lite"/>
    </source>
</evidence>
<keyword evidence="2" id="KW-0472">Membrane</keyword>
<evidence type="ECO:0000256" key="2">
    <source>
        <dbReference type="SAM" id="Phobius"/>
    </source>
</evidence>
<dbReference type="Proteomes" id="UP001155380">
    <property type="component" value="Unassembled WGS sequence"/>
</dbReference>
<evidence type="ECO:0000313" key="3">
    <source>
        <dbReference type="EMBL" id="MCO5955468.1"/>
    </source>
</evidence>
<dbReference type="EMBL" id="JAMXLX010000001">
    <property type="protein sequence ID" value="MCO5955468.1"/>
    <property type="molecule type" value="Genomic_DNA"/>
</dbReference>
<sequence>MVPISPALGSTMIPSYRNLHPIVKWAIGIAFVEFFLAPLGTEFYDAYLEGPIKTLKTFLASFGFLPHGILIGASLGMVLSLYLLRGNSPDWYKNFDIRLARFDHEAISIQTLFRNYIKKDGKYEFIRSKQFYNCSFHGPGMVLFMDDTSIGPGNTWDRMGTPLVLGDGESVTGCIGFQGCHFEGCTFFHITPIIPEQNYERFLNTFPPEQRHVLKPSSGILAQTPPTIEVATSSDRAASRPYE</sequence>
<feature type="compositionally biased region" description="Polar residues" evidence="1">
    <location>
        <begin position="224"/>
        <end position="236"/>
    </location>
</feature>
<dbReference type="AlphaFoldDB" id="A0AAJ1BSR8"/>
<proteinExistence type="predicted"/>
<name>A0AAJ1BSR8_9HYPH</name>